<accession>A0A8J1MQL4</accession>
<dbReference type="KEGG" id="xla:108698045"/>
<proteinExistence type="predicted"/>
<organism evidence="1 2">
    <name type="scientific">Xenopus laevis</name>
    <name type="common">African clawed frog</name>
    <dbReference type="NCBI Taxonomy" id="8355"/>
    <lineage>
        <taxon>Eukaryota</taxon>
        <taxon>Metazoa</taxon>
        <taxon>Chordata</taxon>
        <taxon>Craniata</taxon>
        <taxon>Vertebrata</taxon>
        <taxon>Euteleostomi</taxon>
        <taxon>Amphibia</taxon>
        <taxon>Batrachia</taxon>
        <taxon>Anura</taxon>
        <taxon>Pipoidea</taxon>
        <taxon>Pipidae</taxon>
        <taxon>Xenopodinae</taxon>
        <taxon>Xenopus</taxon>
        <taxon>Xenopus</taxon>
    </lineage>
</organism>
<reference evidence="2" key="1">
    <citation type="submission" date="2025-08" db="UniProtKB">
        <authorList>
            <consortium name="RefSeq"/>
        </authorList>
    </citation>
    <scope>IDENTIFICATION</scope>
    <source>
        <strain evidence="2">J_2021</strain>
        <tissue evidence="2">Erythrocytes</tissue>
    </source>
</reference>
<dbReference type="GeneID" id="108698045"/>
<dbReference type="Proteomes" id="UP000186698">
    <property type="component" value="Chromosome 1L"/>
</dbReference>
<evidence type="ECO:0000313" key="1">
    <source>
        <dbReference type="Proteomes" id="UP000186698"/>
    </source>
</evidence>
<dbReference type="OrthoDB" id="9896179at2759"/>
<protein>
    <submittedName>
        <fullName evidence="2">Uncharacterized protein LOC108698045 isoform X1</fullName>
    </submittedName>
</protein>
<name>A0A8J1MQL4_XENLA</name>
<keyword evidence="1" id="KW-1185">Reference proteome</keyword>
<sequence>MEPASKKTKLDKSVLIRLCDAFTRTDGKIICPLIKAENSVRVLYKLQEKLLYKIVREAGLPDPKFLWKSAATDRNIDGNLFVKYSTSQQVDENSLKQFQETLKGKLREVLKVKHILIDRVEDTENVIPQPIISETSFEFHKLKVCYESLFDKAKDTIDQNTDIGADLYVAAETIKSHLEDLKGQYTKFAVLSQNGKGKSFILNLLMLLTADNEEEYRENNRNLKLPQAIDENKTVEEIEEEGDLPDVVKDVLTITVDKTKFARAVLDPLCCKLPWVKNIQQSKLLSNVDKYFSKKRRIDIGPYILAEKEIEGSFESTTKCIIHLRYGTLYQIRVNYFTEEELQQQLFELVTWSEGDSSNEINESIKEKAKDCLKARFGILTDYDIPSTLQEMEQFQSPEDILLSREVAQFAGKTELYIGDGKDAQHDRLAMKSILRQMTTSQEGDDEYKKKIAAVKQIVIYLPSKILYGGKEILEMPGTDDSDPMAMNFIETALNEVDAVIVISDFAFKIAEKEVKDMLSSSDFVKSWKENPCNHKLMLLAYPEKNQRWQFGKHDTENIKKLEKEERKKRTEELKYISKILRMEDMMDSKKKELEASIITAYILPVLHTSILAQPADKGKEYRVFQENEAFLQYTGISNLITIIDSFVSSRQQSTTEKIRNQFSHLCQELCDNSEGIREATRTVLRVLTRRELKSTLEDEINRNSEELLIKCKWRIEQLISEVVNTKMEAVLKTTVEQAKKDWMINKDRIQYLGVFNPYFAGKNPVYKVLLFNIFFDGLKGKKTVIFKEIRTRIEALLQQYKKQILKQLMQTLNMVLGDQHRPFTLEFVENAIEDELDDALLWYVGNVQRPFNEKAMRKFFKMSQNNSIRENILKPNFKKEISLETAKQNTEQNIEKCIMEIKESFFYELSVLHEERLKCLNRKLKSKGSSKMWQRLVYKLKVISRQSGENHRKILNDLILMMSVNFNEP</sequence>
<dbReference type="RefSeq" id="XP_041444094.1">
    <property type="nucleotide sequence ID" value="XM_041588160.1"/>
</dbReference>
<gene>
    <name evidence="2" type="primary">LOC108698045</name>
</gene>
<dbReference type="AlphaFoldDB" id="A0A8J1MQL4"/>
<evidence type="ECO:0000313" key="2">
    <source>
        <dbReference type="RefSeq" id="XP_041444094.1"/>
    </source>
</evidence>